<evidence type="ECO:0000256" key="1">
    <source>
        <dbReference type="SAM" id="MobiDB-lite"/>
    </source>
</evidence>
<protein>
    <submittedName>
        <fullName evidence="3">Uncharacterized protein</fullName>
    </submittedName>
</protein>
<dbReference type="OrthoDB" id="3692692at2"/>
<dbReference type="EMBL" id="FOSG01000022">
    <property type="protein sequence ID" value="SFL60072.1"/>
    <property type="molecule type" value="Genomic_DNA"/>
</dbReference>
<organism evidence="3 4">
    <name type="scientific">Streptomyces pini</name>
    <dbReference type="NCBI Taxonomy" id="1520580"/>
    <lineage>
        <taxon>Bacteria</taxon>
        <taxon>Bacillati</taxon>
        <taxon>Actinomycetota</taxon>
        <taxon>Actinomycetes</taxon>
        <taxon>Kitasatosporales</taxon>
        <taxon>Streptomycetaceae</taxon>
        <taxon>Streptomyces</taxon>
    </lineage>
</organism>
<dbReference type="RefSeq" id="WP_093851846.1">
    <property type="nucleotide sequence ID" value="NZ_FOSG01000022.1"/>
</dbReference>
<evidence type="ECO:0000256" key="2">
    <source>
        <dbReference type="SAM" id="Phobius"/>
    </source>
</evidence>
<keyword evidence="2" id="KW-1133">Transmembrane helix</keyword>
<sequence>MEFVVFMTLPGLVILLIAVAFVDRVLLPRLGRGRDSRVAATGFEMLHASLLPGKEHELKQRQTTTLMREEEGDGAPPHSTVDLKRGTAVIRPNDLS</sequence>
<proteinExistence type="predicted"/>
<gene>
    <name evidence="3" type="ORF">SAMN05192584_12267</name>
</gene>
<keyword evidence="4" id="KW-1185">Reference proteome</keyword>
<dbReference type="InterPro" id="IPR045684">
    <property type="entry name" value="DUF6191"/>
</dbReference>
<feature type="transmembrane region" description="Helical" evidence="2">
    <location>
        <begin position="6"/>
        <end position="27"/>
    </location>
</feature>
<name>A0A1I4J0B8_9ACTN</name>
<keyword evidence="2" id="KW-0472">Membrane</keyword>
<evidence type="ECO:0000313" key="3">
    <source>
        <dbReference type="EMBL" id="SFL60072.1"/>
    </source>
</evidence>
<dbReference type="Pfam" id="PF19690">
    <property type="entry name" value="DUF6191"/>
    <property type="match status" value="1"/>
</dbReference>
<reference evidence="4" key="1">
    <citation type="submission" date="2016-10" db="EMBL/GenBank/DDBJ databases">
        <authorList>
            <person name="Varghese N."/>
            <person name="Submissions S."/>
        </authorList>
    </citation>
    <scope>NUCLEOTIDE SEQUENCE [LARGE SCALE GENOMIC DNA]</scope>
    <source>
        <strain evidence="4">PL19</strain>
    </source>
</reference>
<accession>A0A1I4J0B8</accession>
<feature type="region of interest" description="Disordered" evidence="1">
    <location>
        <begin position="66"/>
        <end position="96"/>
    </location>
</feature>
<evidence type="ECO:0000313" key="4">
    <source>
        <dbReference type="Proteomes" id="UP000198928"/>
    </source>
</evidence>
<dbReference type="Proteomes" id="UP000198928">
    <property type="component" value="Unassembled WGS sequence"/>
</dbReference>
<dbReference type="AlphaFoldDB" id="A0A1I4J0B8"/>
<keyword evidence="2" id="KW-0812">Transmembrane</keyword>